<proteinExistence type="predicted"/>
<evidence type="ECO:0000259" key="2">
    <source>
        <dbReference type="Pfam" id="PF00534"/>
    </source>
</evidence>
<evidence type="ECO:0000313" key="5">
    <source>
        <dbReference type="Proteomes" id="UP000231255"/>
    </source>
</evidence>
<evidence type="ECO:0000256" key="1">
    <source>
        <dbReference type="ARBA" id="ARBA00022679"/>
    </source>
</evidence>
<dbReference type="AlphaFoldDB" id="A0A2M8KHR2"/>
<comment type="caution">
    <text evidence="4">The sequence shown here is derived from an EMBL/GenBank/DDBJ whole genome shotgun (WGS) entry which is preliminary data.</text>
</comment>
<keyword evidence="1" id="KW-0808">Transferase</keyword>
<dbReference type="SUPFAM" id="SSF53756">
    <property type="entry name" value="UDP-Glycosyltransferase/glycogen phosphorylase"/>
    <property type="match status" value="1"/>
</dbReference>
<dbReference type="GO" id="GO:0016757">
    <property type="term" value="F:glycosyltransferase activity"/>
    <property type="evidence" value="ECO:0007669"/>
    <property type="project" value="InterPro"/>
</dbReference>
<dbReference type="PANTHER" id="PTHR46401:SF2">
    <property type="entry name" value="GLYCOSYLTRANSFERASE WBBK-RELATED"/>
    <property type="match status" value="1"/>
</dbReference>
<dbReference type="PANTHER" id="PTHR46401">
    <property type="entry name" value="GLYCOSYLTRANSFERASE WBBK-RELATED"/>
    <property type="match status" value="1"/>
</dbReference>
<sequence>MKICFLTNELSSKDGWSRYSLSLIQQLREKGINCRVLVSSNASKSDLLGVECYKVLPPPGPRLGKIFCLARNFLKIKKLIKECDIIHALIEPYAPIAFFLKKNRSLIITLHGTYAVIPFKKWYSHKIYSRVYQGADQIISVSKFTQKEFLSQVETNNAIVINNGIDYGKFQVEKSFQKKENSDKIIISVGALKPRKGYHISISAIARVKKKYPRLKYFIVGNQDNNKYYRRLRDLVRQYKLKDNVIFLENLSDKKLINLYWQSDLFLLTPVNINGASEGFGLVYLEAGAANLPSIGTFGCGAEEAVKNEYSGLLVSQGNTRETEMAILKILDNPNLARQLGQNGQKYAQEMDWSRVVGKYIEVYQTL</sequence>
<dbReference type="InterPro" id="IPR001296">
    <property type="entry name" value="Glyco_trans_1"/>
</dbReference>
<name>A0A2M8KHR2_9BACT</name>
<dbReference type="GO" id="GO:0009103">
    <property type="term" value="P:lipopolysaccharide biosynthetic process"/>
    <property type="evidence" value="ECO:0007669"/>
    <property type="project" value="TreeGrafter"/>
</dbReference>
<dbReference type="Proteomes" id="UP000231255">
    <property type="component" value="Unassembled WGS sequence"/>
</dbReference>
<evidence type="ECO:0000313" key="4">
    <source>
        <dbReference type="EMBL" id="PJE59439.1"/>
    </source>
</evidence>
<dbReference type="InterPro" id="IPR028098">
    <property type="entry name" value="Glyco_trans_4-like_N"/>
</dbReference>
<evidence type="ECO:0008006" key="6">
    <source>
        <dbReference type="Google" id="ProtNLM"/>
    </source>
</evidence>
<accession>A0A2M8KHR2</accession>
<feature type="domain" description="Glycosyltransferase subfamily 4-like N-terminal" evidence="3">
    <location>
        <begin position="15"/>
        <end position="166"/>
    </location>
</feature>
<dbReference type="Gene3D" id="3.40.50.2000">
    <property type="entry name" value="Glycogen Phosphorylase B"/>
    <property type="match status" value="2"/>
</dbReference>
<reference evidence="5" key="1">
    <citation type="submission" date="2017-09" db="EMBL/GenBank/DDBJ databases">
        <title>Depth-based differentiation of microbial function through sediment-hosted aquifers and enrichment of novel symbionts in the deep terrestrial subsurface.</title>
        <authorList>
            <person name="Probst A.J."/>
            <person name="Ladd B."/>
            <person name="Jarett J.K."/>
            <person name="Geller-Mcgrath D.E."/>
            <person name="Sieber C.M.K."/>
            <person name="Emerson J.B."/>
            <person name="Anantharaman K."/>
            <person name="Thomas B.C."/>
            <person name="Malmstrom R."/>
            <person name="Stieglmeier M."/>
            <person name="Klingl A."/>
            <person name="Woyke T."/>
            <person name="Ryan C.M."/>
            <person name="Banfield J.F."/>
        </authorList>
    </citation>
    <scope>NUCLEOTIDE SEQUENCE [LARGE SCALE GENOMIC DNA]</scope>
</reference>
<gene>
    <name evidence="4" type="ORF">COU84_00840</name>
</gene>
<dbReference type="EMBL" id="PFDZ01000020">
    <property type="protein sequence ID" value="PJE59439.1"/>
    <property type="molecule type" value="Genomic_DNA"/>
</dbReference>
<dbReference type="Pfam" id="PF13439">
    <property type="entry name" value="Glyco_transf_4"/>
    <property type="match status" value="1"/>
</dbReference>
<feature type="domain" description="Glycosyl transferase family 1" evidence="2">
    <location>
        <begin position="176"/>
        <end position="346"/>
    </location>
</feature>
<dbReference type="CDD" id="cd03801">
    <property type="entry name" value="GT4_PimA-like"/>
    <property type="match status" value="1"/>
</dbReference>
<protein>
    <recommendedName>
        <fullName evidence="6">Glycosyltransferase family 1 protein</fullName>
    </recommendedName>
</protein>
<dbReference type="Pfam" id="PF00534">
    <property type="entry name" value="Glycos_transf_1"/>
    <property type="match status" value="1"/>
</dbReference>
<organism evidence="4 5">
    <name type="scientific">Candidatus Portnoybacteria bacterium CG10_big_fil_rev_8_21_14_0_10_43_39</name>
    <dbReference type="NCBI Taxonomy" id="1974815"/>
    <lineage>
        <taxon>Bacteria</taxon>
        <taxon>Candidatus Portnoyibacteriota</taxon>
    </lineage>
</organism>
<evidence type="ECO:0000259" key="3">
    <source>
        <dbReference type="Pfam" id="PF13439"/>
    </source>
</evidence>